<protein>
    <recommendedName>
        <fullName evidence="1">KTSC domain-containing protein</fullName>
    </recommendedName>
</protein>
<dbReference type="AlphaFoldDB" id="A0A1L3LRR8"/>
<dbReference type="Pfam" id="PF13619">
    <property type="entry name" value="KTSC"/>
    <property type="match status" value="1"/>
</dbReference>
<dbReference type="EMBL" id="CP013107">
    <property type="protein sequence ID" value="APG92779.1"/>
    <property type="molecule type" value="Genomic_DNA"/>
</dbReference>
<dbReference type="STRING" id="194963.SAMCFNEI73_Ch3527"/>
<evidence type="ECO:0000259" key="1">
    <source>
        <dbReference type="Pfam" id="PF13619"/>
    </source>
</evidence>
<name>A0A1L3LRR8_9HYPH</name>
<keyword evidence="3" id="KW-1185">Reference proteome</keyword>
<organism evidence="2 3">
    <name type="scientific">Sinorhizobium americanum</name>
    <dbReference type="NCBI Taxonomy" id="194963"/>
    <lineage>
        <taxon>Bacteria</taxon>
        <taxon>Pseudomonadati</taxon>
        <taxon>Pseudomonadota</taxon>
        <taxon>Alphaproteobacteria</taxon>
        <taxon>Hyphomicrobiales</taxon>
        <taxon>Rhizobiaceae</taxon>
        <taxon>Sinorhizobium/Ensifer group</taxon>
        <taxon>Sinorhizobium</taxon>
    </lineage>
</organism>
<evidence type="ECO:0000313" key="3">
    <source>
        <dbReference type="Proteomes" id="UP000182306"/>
    </source>
</evidence>
<feature type="domain" description="KTSC" evidence="1">
    <location>
        <begin position="2"/>
        <end position="50"/>
    </location>
</feature>
<dbReference type="InterPro" id="IPR025309">
    <property type="entry name" value="KTSC_dom"/>
</dbReference>
<dbReference type="Proteomes" id="UP000182306">
    <property type="component" value="Chromosome"/>
</dbReference>
<evidence type="ECO:0000313" key="2">
    <source>
        <dbReference type="EMBL" id="APG92779.1"/>
    </source>
</evidence>
<gene>
    <name evidence="2" type="ORF">SAMCFNEI73_Ch3527</name>
</gene>
<sequence>MKYDPPRRTLSIWFVGNHRPYYYLGVPMHVYEELLQADSAGGYFNHRLRDHCDFLH</sequence>
<proteinExistence type="predicted"/>
<accession>A0A1L3LRR8</accession>
<dbReference type="KEGG" id="same:SAMCFNEI73_Ch3527"/>
<reference evidence="2 3" key="1">
    <citation type="submission" date="2015-10" db="EMBL/GenBank/DDBJ databases">
        <title>Genomic differences between typical nodule nitrogen-fixing rhizobial strains and those coming from bean seeds.</title>
        <authorList>
            <person name="Peralta H."/>
            <person name="Aguilar-Vera A."/>
            <person name="Diaz R."/>
            <person name="Mora Y."/>
            <person name="Martinez-Batallar G."/>
            <person name="Salazar E."/>
            <person name="Vargas-Lagunas C."/>
            <person name="Encarnacion S."/>
            <person name="Girard L."/>
            <person name="Mora J."/>
        </authorList>
    </citation>
    <scope>NUCLEOTIDE SEQUENCE [LARGE SCALE GENOMIC DNA]</scope>
    <source>
        <strain evidence="2 3">CFNEI 73</strain>
    </source>
</reference>